<comment type="cofactor">
    <cofactor evidence="1">
        <name>a divalent metal cation</name>
        <dbReference type="ChEBI" id="CHEBI:60240"/>
    </cofactor>
</comment>
<feature type="non-terminal residue" evidence="3">
    <location>
        <position position="132"/>
    </location>
</feature>
<dbReference type="EMBL" id="LGGS01000121">
    <property type="protein sequence ID" value="KUK81900.1"/>
    <property type="molecule type" value="Genomic_DNA"/>
</dbReference>
<dbReference type="PATRIC" id="fig|110500.4.peg.823"/>
<dbReference type="InterPro" id="IPR003697">
    <property type="entry name" value="Maf-like"/>
</dbReference>
<dbReference type="Proteomes" id="UP000054705">
    <property type="component" value="Unassembled WGS sequence"/>
</dbReference>
<evidence type="ECO:0000313" key="4">
    <source>
        <dbReference type="Proteomes" id="UP000054705"/>
    </source>
</evidence>
<dbReference type="PANTHER" id="PTHR43213">
    <property type="entry name" value="BIFUNCTIONAL DTTP/UTP PYROPHOSPHATASE/METHYLTRANSFERASE PROTEIN-RELATED"/>
    <property type="match status" value="1"/>
</dbReference>
<evidence type="ECO:0000256" key="2">
    <source>
        <dbReference type="ARBA" id="ARBA00022801"/>
    </source>
</evidence>
<proteinExistence type="predicted"/>
<dbReference type="Gene3D" id="3.90.950.10">
    <property type="match status" value="1"/>
</dbReference>
<evidence type="ECO:0000256" key="1">
    <source>
        <dbReference type="ARBA" id="ARBA00001968"/>
    </source>
</evidence>
<dbReference type="InterPro" id="IPR029001">
    <property type="entry name" value="ITPase-like_fam"/>
</dbReference>
<keyword evidence="2" id="KW-0378">Hydrolase</keyword>
<reference evidence="4" key="1">
    <citation type="journal article" date="2015" name="MBio">
        <title>Genome-Resolved Metagenomic Analysis Reveals Roles for Candidate Phyla and Other Microbial Community Members in Biogeochemical Transformations in Oil Reservoirs.</title>
        <authorList>
            <person name="Hu P."/>
            <person name="Tom L."/>
            <person name="Singh A."/>
            <person name="Thomas B.C."/>
            <person name="Baker B.J."/>
            <person name="Piceno Y.M."/>
            <person name="Andersen G.L."/>
            <person name="Banfield J.F."/>
        </authorList>
    </citation>
    <scope>NUCLEOTIDE SEQUENCE [LARGE SCALE GENOMIC DNA]</scope>
</reference>
<dbReference type="GO" id="GO:0047429">
    <property type="term" value="F:nucleoside triphosphate diphosphatase activity"/>
    <property type="evidence" value="ECO:0007669"/>
    <property type="project" value="InterPro"/>
</dbReference>
<dbReference type="PANTHER" id="PTHR43213:SF5">
    <property type="entry name" value="BIFUNCTIONAL DTTP_UTP PYROPHOSPHATASE_METHYLTRANSFERASE PROTEIN-RELATED"/>
    <property type="match status" value="1"/>
</dbReference>
<accession>A0A101HT88</accession>
<protein>
    <submittedName>
        <fullName evidence="3">Maf-like protein</fullName>
    </submittedName>
</protein>
<sequence length="132" mass="14360">MRELVLASSSPRRRELLKQLGLDFDTLVYPVDESPPANKPNISEIVEALAERKALATARVLDDGLVIAADTVVVWRGQVLGKPADDEDAVKMLQCLQGDFHDVYTGLALVAASTGKVLTGHEKTRVFFKALS</sequence>
<evidence type="ECO:0000313" key="3">
    <source>
        <dbReference type="EMBL" id="KUK81900.1"/>
    </source>
</evidence>
<gene>
    <name evidence="3" type="ORF">XD97_0544</name>
</gene>
<organism evidence="3 4">
    <name type="scientific">Pelotomaculum thermopropionicum</name>
    <dbReference type="NCBI Taxonomy" id="110500"/>
    <lineage>
        <taxon>Bacteria</taxon>
        <taxon>Bacillati</taxon>
        <taxon>Bacillota</taxon>
        <taxon>Clostridia</taxon>
        <taxon>Eubacteriales</taxon>
        <taxon>Desulfotomaculaceae</taxon>
        <taxon>Pelotomaculum</taxon>
    </lineage>
</organism>
<comment type="caution">
    <text evidence="3">The sequence shown here is derived from an EMBL/GenBank/DDBJ whole genome shotgun (WGS) entry which is preliminary data.</text>
</comment>
<dbReference type="Pfam" id="PF02545">
    <property type="entry name" value="Maf"/>
    <property type="match status" value="1"/>
</dbReference>
<name>A0A101HT88_9FIRM</name>
<dbReference type="SUPFAM" id="SSF52972">
    <property type="entry name" value="ITPase-like"/>
    <property type="match status" value="1"/>
</dbReference>
<dbReference type="AlphaFoldDB" id="A0A101HT88"/>